<accession>A0A7R9D4V3</accession>
<evidence type="ECO:0000313" key="1">
    <source>
        <dbReference type="EMBL" id="CAD7408166.1"/>
    </source>
</evidence>
<name>A0A7R9D4V3_TIMPO</name>
<protein>
    <submittedName>
        <fullName evidence="1">Uncharacterized protein</fullName>
    </submittedName>
</protein>
<gene>
    <name evidence="1" type="ORF">TPSB3V08_LOCUS6222</name>
</gene>
<organism evidence="1">
    <name type="scientific">Timema poppense</name>
    <name type="common">Walking stick</name>
    <dbReference type="NCBI Taxonomy" id="170557"/>
    <lineage>
        <taxon>Eukaryota</taxon>
        <taxon>Metazoa</taxon>
        <taxon>Ecdysozoa</taxon>
        <taxon>Arthropoda</taxon>
        <taxon>Hexapoda</taxon>
        <taxon>Insecta</taxon>
        <taxon>Pterygota</taxon>
        <taxon>Neoptera</taxon>
        <taxon>Polyneoptera</taxon>
        <taxon>Phasmatodea</taxon>
        <taxon>Timematodea</taxon>
        <taxon>Timematoidea</taxon>
        <taxon>Timematidae</taxon>
        <taxon>Timema</taxon>
    </lineage>
</organism>
<proteinExistence type="predicted"/>
<sequence length="197" mass="22917">MEDVPDDPQRWKRRMMTLGVGLCVSHSFLMNSNRTKPTSRDWLLFLTIENLSVQLSEPFTLHWEAKSVSISYVPLFQRQYGALVHFRTRGPIVAEFNVGFLDRMINSGLINRHTAQDAEYLLIMLDPSWWLPMTELMDREKNTARNGLKGWDAHRMMHYSWNGGQISLIDYFLLDRKAKTCTLNTKVLPRVSLGGYH</sequence>
<reference evidence="1" key="1">
    <citation type="submission" date="2020-11" db="EMBL/GenBank/DDBJ databases">
        <authorList>
            <person name="Tran Van P."/>
        </authorList>
    </citation>
    <scope>NUCLEOTIDE SEQUENCE</scope>
</reference>
<dbReference type="AlphaFoldDB" id="A0A7R9D4V3"/>
<dbReference type="EMBL" id="OD003572">
    <property type="protein sequence ID" value="CAD7408166.1"/>
    <property type="molecule type" value="Genomic_DNA"/>
</dbReference>